<dbReference type="Pfam" id="PF00356">
    <property type="entry name" value="LacI"/>
    <property type="match status" value="1"/>
</dbReference>
<evidence type="ECO:0000256" key="3">
    <source>
        <dbReference type="ARBA" id="ARBA00023163"/>
    </source>
</evidence>
<name>A0A917UF67_9ACTN</name>
<dbReference type="RefSeq" id="WP_190257905.1">
    <property type="nucleotide sequence ID" value="NZ_BMPI01000117.1"/>
</dbReference>
<dbReference type="InterPro" id="IPR000843">
    <property type="entry name" value="HTH_LacI"/>
</dbReference>
<dbReference type="InterPro" id="IPR046335">
    <property type="entry name" value="LacI/GalR-like_sensor"/>
</dbReference>
<evidence type="ECO:0000256" key="2">
    <source>
        <dbReference type="ARBA" id="ARBA00023125"/>
    </source>
</evidence>
<dbReference type="Proteomes" id="UP000642070">
    <property type="component" value="Unassembled WGS sequence"/>
</dbReference>
<dbReference type="EMBL" id="BMPI01000117">
    <property type="protein sequence ID" value="GGM88205.1"/>
    <property type="molecule type" value="Genomic_DNA"/>
</dbReference>
<dbReference type="SUPFAM" id="SSF53822">
    <property type="entry name" value="Periplasmic binding protein-like I"/>
    <property type="match status" value="1"/>
</dbReference>
<keyword evidence="2" id="KW-0238">DNA-binding</keyword>
<dbReference type="Gene3D" id="1.10.260.40">
    <property type="entry name" value="lambda repressor-like DNA-binding domains"/>
    <property type="match status" value="1"/>
</dbReference>
<dbReference type="PANTHER" id="PTHR30146:SF155">
    <property type="entry name" value="ALANINE RACEMASE"/>
    <property type="match status" value="1"/>
</dbReference>
<dbReference type="CDD" id="cd01392">
    <property type="entry name" value="HTH_LacI"/>
    <property type="match status" value="1"/>
</dbReference>
<dbReference type="CDD" id="cd06267">
    <property type="entry name" value="PBP1_LacI_sugar_binding-like"/>
    <property type="match status" value="1"/>
</dbReference>
<dbReference type="GO" id="GO:0000976">
    <property type="term" value="F:transcription cis-regulatory region binding"/>
    <property type="evidence" value="ECO:0007669"/>
    <property type="project" value="TreeGrafter"/>
</dbReference>
<proteinExistence type="predicted"/>
<evidence type="ECO:0000259" key="5">
    <source>
        <dbReference type="PROSITE" id="PS50932"/>
    </source>
</evidence>
<sequence length="354" mass="37891">MAAAGKDGGADAAAPTRVTIRQVAIHAGVSEAAVSYALNGRPGVSEQTRARVLAAARDLGWAPNIAARSLGTARANAVGLVLVRPPRQMVIDSWFTQMLSGVEAELNRREIALVLHLVDKIEDTVDVYRKWWAGRHVDGVILTDLRRSDPRLAALLEIGLPAAVIGGSPDPSGFSTVDADVAGTAGAIVGYLRALGHRTIARVAGTEELFHTWQRDAAYVEAVERADLRYRVLYTNYSAVDGMRAMRELMTGGEPPTAVVFDNDVMAAASLKVVHEMGLSVPEDVSIVAWDDSDLCQITMPSITAVEQTPARQSELAAQALLATLDGGEVRHVTLPPGTLNPRRSTRPLRSGRR</sequence>
<comment type="caution">
    <text evidence="6">The sequence shown here is derived from an EMBL/GenBank/DDBJ whole genome shotgun (WGS) entry which is preliminary data.</text>
</comment>
<dbReference type="SUPFAM" id="SSF47413">
    <property type="entry name" value="lambda repressor-like DNA-binding domains"/>
    <property type="match status" value="1"/>
</dbReference>
<evidence type="ECO:0000313" key="6">
    <source>
        <dbReference type="EMBL" id="GGM88205.1"/>
    </source>
</evidence>
<dbReference type="GO" id="GO:0003700">
    <property type="term" value="F:DNA-binding transcription factor activity"/>
    <property type="evidence" value="ECO:0007669"/>
    <property type="project" value="TreeGrafter"/>
</dbReference>
<keyword evidence="3" id="KW-0804">Transcription</keyword>
<accession>A0A917UF67</accession>
<feature type="domain" description="HTH lacI-type" evidence="5">
    <location>
        <begin position="18"/>
        <end position="72"/>
    </location>
</feature>
<organism evidence="6 7">
    <name type="scientific">Dactylosporangium sucinum</name>
    <dbReference type="NCBI Taxonomy" id="1424081"/>
    <lineage>
        <taxon>Bacteria</taxon>
        <taxon>Bacillati</taxon>
        <taxon>Actinomycetota</taxon>
        <taxon>Actinomycetes</taxon>
        <taxon>Micromonosporales</taxon>
        <taxon>Micromonosporaceae</taxon>
        <taxon>Dactylosporangium</taxon>
    </lineage>
</organism>
<dbReference type="SMART" id="SM00354">
    <property type="entry name" value="HTH_LACI"/>
    <property type="match status" value="1"/>
</dbReference>
<feature type="region of interest" description="Disordered" evidence="4">
    <location>
        <begin position="332"/>
        <end position="354"/>
    </location>
</feature>
<dbReference type="InterPro" id="IPR028082">
    <property type="entry name" value="Peripla_BP_I"/>
</dbReference>
<dbReference type="PROSITE" id="PS50932">
    <property type="entry name" value="HTH_LACI_2"/>
    <property type="match status" value="1"/>
</dbReference>
<evidence type="ECO:0000313" key="7">
    <source>
        <dbReference type="Proteomes" id="UP000642070"/>
    </source>
</evidence>
<dbReference type="Pfam" id="PF13377">
    <property type="entry name" value="Peripla_BP_3"/>
    <property type="match status" value="1"/>
</dbReference>
<reference evidence="6" key="2">
    <citation type="submission" date="2020-09" db="EMBL/GenBank/DDBJ databases">
        <authorList>
            <person name="Sun Q."/>
            <person name="Ohkuma M."/>
        </authorList>
    </citation>
    <scope>NUCLEOTIDE SEQUENCE</scope>
    <source>
        <strain evidence="6">JCM 19831</strain>
    </source>
</reference>
<dbReference type="Gene3D" id="3.40.50.2300">
    <property type="match status" value="2"/>
</dbReference>
<reference evidence="6" key="1">
    <citation type="journal article" date="2014" name="Int. J. Syst. Evol. Microbiol.">
        <title>Complete genome sequence of Corynebacterium casei LMG S-19264T (=DSM 44701T), isolated from a smear-ripened cheese.</title>
        <authorList>
            <consortium name="US DOE Joint Genome Institute (JGI-PGF)"/>
            <person name="Walter F."/>
            <person name="Albersmeier A."/>
            <person name="Kalinowski J."/>
            <person name="Ruckert C."/>
        </authorList>
    </citation>
    <scope>NUCLEOTIDE SEQUENCE</scope>
    <source>
        <strain evidence="6">JCM 19831</strain>
    </source>
</reference>
<gene>
    <name evidence="6" type="ORF">GCM10007977_107780</name>
</gene>
<protein>
    <submittedName>
        <fullName evidence="6">LacI family transcriptional regulator</fullName>
    </submittedName>
</protein>
<feature type="compositionally biased region" description="Basic residues" evidence="4">
    <location>
        <begin position="344"/>
        <end position="354"/>
    </location>
</feature>
<evidence type="ECO:0000256" key="4">
    <source>
        <dbReference type="SAM" id="MobiDB-lite"/>
    </source>
</evidence>
<dbReference type="PANTHER" id="PTHR30146">
    <property type="entry name" value="LACI-RELATED TRANSCRIPTIONAL REPRESSOR"/>
    <property type="match status" value="1"/>
</dbReference>
<evidence type="ECO:0000256" key="1">
    <source>
        <dbReference type="ARBA" id="ARBA00023015"/>
    </source>
</evidence>
<keyword evidence="7" id="KW-1185">Reference proteome</keyword>
<dbReference type="InterPro" id="IPR010982">
    <property type="entry name" value="Lambda_DNA-bd_dom_sf"/>
</dbReference>
<dbReference type="AlphaFoldDB" id="A0A917UF67"/>
<keyword evidence="1" id="KW-0805">Transcription regulation</keyword>